<dbReference type="Proteomes" id="UP001498476">
    <property type="component" value="Unassembled WGS sequence"/>
</dbReference>
<keyword evidence="5" id="KW-1185">Reference proteome</keyword>
<dbReference type="PANTHER" id="PTHR42850">
    <property type="entry name" value="METALLOPHOSPHOESTERASE"/>
    <property type="match status" value="1"/>
</dbReference>
<evidence type="ECO:0000256" key="1">
    <source>
        <dbReference type="SAM" id="MobiDB-lite"/>
    </source>
</evidence>
<dbReference type="EMBL" id="JAZAVJ010000037">
    <property type="protein sequence ID" value="KAK7419508.1"/>
    <property type="molecule type" value="Genomic_DNA"/>
</dbReference>
<evidence type="ECO:0000313" key="5">
    <source>
        <dbReference type="Proteomes" id="UP001498476"/>
    </source>
</evidence>
<dbReference type="InterPro" id="IPR050126">
    <property type="entry name" value="Ap4A_hydrolase"/>
</dbReference>
<feature type="compositionally biased region" description="Basic and acidic residues" evidence="1">
    <location>
        <begin position="251"/>
        <end position="285"/>
    </location>
</feature>
<sequence>MSIMISAAQRRFLVLASGLFFVSSLYICISRLVSMSYKPLTLYPDETQPKIELSRADLSMAYGTYGRPAYDGINLMGELPVEYIPTVENGRRLIIIGDIHGMLDPLNALLKKTAFDPARDHIISVGDIVNKGPKSAEAVARLMELNASAVRGNHEDRVLVAWAGAQQQEGVEAYLESEDFAVKRGESKDLKTARSLNETQVLWLKNLPVILTIESMSLYIVHAGLVPGVPLHNQDPWAVMNMRTMRFPREEFRQREEERKKKAEEKKKKEEEERKKTEFQQRRDVPTNTDSGFDRNAEASYLAAAANKAEADQSGTASIAKPSDSLSTTQPPAQIHSVATTQTAVSEPAATAVVAPESTIPDHAGFELSNPDHDIWIPVDNRDGRPWAHIWNHFQKQSHGTQRRSIVYGHDAKRGYQEDSYTFGLDSGCVKGHALSALVIAATENGGWNHTTIQVMCKEPKSSWW</sequence>
<dbReference type="CDD" id="cd00144">
    <property type="entry name" value="MPP_PPP_family"/>
    <property type="match status" value="1"/>
</dbReference>
<dbReference type="Pfam" id="PF00149">
    <property type="entry name" value="Metallophos"/>
    <property type="match status" value="1"/>
</dbReference>
<dbReference type="PANTHER" id="PTHR42850:SF4">
    <property type="entry name" value="ZINC-DEPENDENT ENDOPOLYPHOSPHATASE"/>
    <property type="match status" value="1"/>
</dbReference>
<accession>A0ABR1HFG6</accession>
<organism evidence="4 5">
    <name type="scientific">Neonectria punicea</name>
    <dbReference type="NCBI Taxonomy" id="979145"/>
    <lineage>
        <taxon>Eukaryota</taxon>
        <taxon>Fungi</taxon>
        <taxon>Dikarya</taxon>
        <taxon>Ascomycota</taxon>
        <taxon>Pezizomycotina</taxon>
        <taxon>Sordariomycetes</taxon>
        <taxon>Hypocreomycetidae</taxon>
        <taxon>Hypocreales</taxon>
        <taxon>Nectriaceae</taxon>
        <taxon>Neonectria</taxon>
    </lineage>
</organism>
<feature type="domain" description="Calcineurin-like phosphoesterase" evidence="3">
    <location>
        <begin position="92"/>
        <end position="257"/>
    </location>
</feature>
<comment type="caution">
    <text evidence="4">The sequence shown here is derived from an EMBL/GenBank/DDBJ whole genome shotgun (WGS) entry which is preliminary data.</text>
</comment>
<reference evidence="4 5" key="1">
    <citation type="journal article" date="2025" name="Microbiol. Resour. Announc.">
        <title>Draft genome sequences for Neonectria magnoliae and Neonectria punicea, canker pathogens of Liriodendron tulipifera and Acer saccharum in West Virginia.</title>
        <authorList>
            <person name="Petronek H.M."/>
            <person name="Kasson M.T."/>
            <person name="Metheny A.M."/>
            <person name="Stauder C.M."/>
            <person name="Lovett B."/>
            <person name="Lynch S.C."/>
            <person name="Garnas J.R."/>
            <person name="Kasson L.R."/>
            <person name="Stajich J.E."/>
        </authorList>
    </citation>
    <scope>NUCLEOTIDE SEQUENCE [LARGE SCALE GENOMIC DNA]</scope>
    <source>
        <strain evidence="4 5">NRRL 64653</strain>
    </source>
</reference>
<keyword evidence="2" id="KW-0472">Membrane</keyword>
<keyword evidence="2" id="KW-1133">Transmembrane helix</keyword>
<protein>
    <recommendedName>
        <fullName evidence="3">Calcineurin-like phosphoesterase domain-containing protein</fullName>
    </recommendedName>
</protein>
<dbReference type="InterPro" id="IPR004843">
    <property type="entry name" value="Calcineurin-like_PHP"/>
</dbReference>
<evidence type="ECO:0000313" key="4">
    <source>
        <dbReference type="EMBL" id="KAK7419508.1"/>
    </source>
</evidence>
<feature type="region of interest" description="Disordered" evidence="1">
    <location>
        <begin position="310"/>
        <end position="332"/>
    </location>
</feature>
<keyword evidence="2" id="KW-0812">Transmembrane</keyword>
<feature type="transmembrane region" description="Helical" evidence="2">
    <location>
        <begin position="12"/>
        <end position="33"/>
    </location>
</feature>
<dbReference type="SUPFAM" id="SSF56300">
    <property type="entry name" value="Metallo-dependent phosphatases"/>
    <property type="match status" value="1"/>
</dbReference>
<dbReference type="Gene3D" id="3.60.21.10">
    <property type="match status" value="1"/>
</dbReference>
<gene>
    <name evidence="4" type="ORF">QQX98_003277</name>
</gene>
<name>A0ABR1HFG6_9HYPO</name>
<proteinExistence type="predicted"/>
<evidence type="ECO:0000256" key="2">
    <source>
        <dbReference type="SAM" id="Phobius"/>
    </source>
</evidence>
<evidence type="ECO:0000259" key="3">
    <source>
        <dbReference type="Pfam" id="PF00149"/>
    </source>
</evidence>
<dbReference type="InterPro" id="IPR029052">
    <property type="entry name" value="Metallo-depent_PP-like"/>
</dbReference>
<feature type="region of interest" description="Disordered" evidence="1">
    <location>
        <begin position="251"/>
        <end position="295"/>
    </location>
</feature>